<reference evidence="1" key="1">
    <citation type="submission" date="2022-12" db="EMBL/GenBank/DDBJ databases">
        <authorList>
            <person name="Petersen C."/>
        </authorList>
    </citation>
    <scope>NUCLEOTIDE SEQUENCE</scope>
    <source>
        <strain evidence="1">IBT 29677</strain>
    </source>
</reference>
<comment type="caution">
    <text evidence="1">The sequence shown here is derived from an EMBL/GenBank/DDBJ whole genome shotgun (WGS) entry which is preliminary data.</text>
</comment>
<dbReference type="Proteomes" id="UP001147747">
    <property type="component" value="Unassembled WGS sequence"/>
</dbReference>
<proteinExistence type="predicted"/>
<evidence type="ECO:0000313" key="1">
    <source>
        <dbReference type="EMBL" id="KAJ5391106.1"/>
    </source>
</evidence>
<dbReference type="OrthoDB" id="3590765at2759"/>
<accession>A0A9W9VXK7</accession>
<organism evidence="1 2">
    <name type="scientific">Penicillium cosmopolitanum</name>
    <dbReference type="NCBI Taxonomy" id="1131564"/>
    <lineage>
        <taxon>Eukaryota</taxon>
        <taxon>Fungi</taxon>
        <taxon>Dikarya</taxon>
        <taxon>Ascomycota</taxon>
        <taxon>Pezizomycotina</taxon>
        <taxon>Eurotiomycetes</taxon>
        <taxon>Eurotiomycetidae</taxon>
        <taxon>Eurotiales</taxon>
        <taxon>Aspergillaceae</taxon>
        <taxon>Penicillium</taxon>
    </lineage>
</organism>
<gene>
    <name evidence="1" type="ORF">N7509_006596</name>
</gene>
<protein>
    <submittedName>
        <fullName evidence="1">Uncharacterized protein</fullName>
    </submittedName>
</protein>
<dbReference type="AlphaFoldDB" id="A0A9W9VXK7"/>
<evidence type="ECO:0000313" key="2">
    <source>
        <dbReference type="Proteomes" id="UP001147747"/>
    </source>
</evidence>
<reference evidence="1" key="2">
    <citation type="journal article" date="2023" name="IMA Fungus">
        <title>Comparative genomic study of the Penicillium genus elucidates a diverse pangenome and 15 lateral gene transfer events.</title>
        <authorList>
            <person name="Petersen C."/>
            <person name="Sorensen T."/>
            <person name="Nielsen M.R."/>
            <person name="Sondergaard T.E."/>
            <person name="Sorensen J.L."/>
            <person name="Fitzpatrick D.A."/>
            <person name="Frisvad J.C."/>
            <person name="Nielsen K.L."/>
        </authorList>
    </citation>
    <scope>NUCLEOTIDE SEQUENCE</scope>
    <source>
        <strain evidence="1">IBT 29677</strain>
    </source>
</reference>
<name>A0A9W9VXK7_9EURO</name>
<dbReference type="EMBL" id="JAPZBU010000008">
    <property type="protein sequence ID" value="KAJ5391106.1"/>
    <property type="molecule type" value="Genomic_DNA"/>
</dbReference>
<dbReference type="GeneID" id="81370213"/>
<keyword evidence="2" id="KW-1185">Reference proteome</keyword>
<sequence length="493" mass="54830">MVARLAAMMSAPNFHLHHLPNLLCPILGHREIAGPDAGIHDTQPLEEAWGLRSGIYTPKQLVESFAPLLDTVIFHLGDDPRGTKPARTQLLDNIAANLATNTREATLRLTEPLDISRREMNAQATRIGKTLVRWARDQESSSKRPVDVDLQLRSSCEGHLLTPSNVDLMFGDRSQPHLMQLFNEYMHQMVLLRDALLPFQNYQDVLIPINRKARGLRHLEPARSQFLADMLTRHTTQRNVVTFAKALLAPELVRSKSVGYGFQYAQELSCPHSWPGGRPRCTCCSMFLSEWMKRRWMRYLTISSTITTRPHELRSPPGIEKVVSEPASFSEKNIQIQDSSSICLVGSSQVDQLCRLEMRFELGDGKRVAVDVGQISRGHRYSYMTEDAESSVNGTNIGSAVPKTRRSIVVHNAVSVLEMPDSSLLTAKKNSVHVIPTESPLIAFAILGKLYPGNVVLLPSNRGISLTDKAGKGFESKFVIWGGAQPGGLKGVF</sequence>
<dbReference type="RefSeq" id="XP_056486784.1">
    <property type="nucleotide sequence ID" value="XM_056631233.1"/>
</dbReference>